<name>A0A7S0TQB6_HEMAN</name>
<feature type="region of interest" description="Disordered" evidence="1">
    <location>
        <begin position="25"/>
        <end position="49"/>
    </location>
</feature>
<dbReference type="EMBL" id="HBFK01013869">
    <property type="protein sequence ID" value="CAD8741884.1"/>
    <property type="molecule type" value="Transcribed_RNA"/>
</dbReference>
<evidence type="ECO:0000256" key="1">
    <source>
        <dbReference type="SAM" id="MobiDB-lite"/>
    </source>
</evidence>
<sequence length="164" mass="17966">MPYDEFTKAPNQTFDPYRPKMRLSQSFEEQLQRSQHGPPPGFATSGVAPPVRHVYGTQQVMQGGMPRDVSTHGIPMQIFQDPSVHGASVHGASGPFCPAPMQQAGIQRIPSVHHPQHPSSAHVPFLSQSEMAQQPHPYSMGHPHQAPPQPHQMPPQPMHAAAAF</sequence>
<protein>
    <submittedName>
        <fullName evidence="2">Uncharacterized protein</fullName>
    </submittedName>
</protein>
<accession>A0A7S0TQB6</accession>
<reference evidence="2" key="1">
    <citation type="submission" date="2021-01" db="EMBL/GenBank/DDBJ databases">
        <authorList>
            <person name="Corre E."/>
            <person name="Pelletier E."/>
            <person name="Niang G."/>
            <person name="Scheremetjew M."/>
            <person name="Finn R."/>
            <person name="Kale V."/>
            <person name="Holt S."/>
            <person name="Cochrane G."/>
            <person name="Meng A."/>
            <person name="Brown T."/>
            <person name="Cohen L."/>
        </authorList>
    </citation>
    <scope>NUCLEOTIDE SEQUENCE</scope>
    <source>
        <strain evidence="2">CCMP441</strain>
    </source>
</reference>
<feature type="compositionally biased region" description="Polar residues" evidence="1">
    <location>
        <begin position="25"/>
        <end position="35"/>
    </location>
</feature>
<feature type="region of interest" description="Disordered" evidence="1">
    <location>
        <begin position="133"/>
        <end position="164"/>
    </location>
</feature>
<proteinExistence type="predicted"/>
<organism evidence="2">
    <name type="scientific">Hemiselmis andersenii</name>
    <name type="common">Cryptophyte alga</name>
    <dbReference type="NCBI Taxonomy" id="464988"/>
    <lineage>
        <taxon>Eukaryota</taxon>
        <taxon>Cryptophyceae</taxon>
        <taxon>Cryptomonadales</taxon>
        <taxon>Hemiselmidaceae</taxon>
        <taxon>Hemiselmis</taxon>
    </lineage>
</organism>
<evidence type="ECO:0000313" key="2">
    <source>
        <dbReference type="EMBL" id="CAD8741884.1"/>
    </source>
</evidence>
<feature type="compositionally biased region" description="Pro residues" evidence="1">
    <location>
        <begin position="145"/>
        <end position="157"/>
    </location>
</feature>
<dbReference type="AlphaFoldDB" id="A0A7S0TQB6"/>
<gene>
    <name evidence="2" type="ORF">HAND1043_LOCUS8377</name>
</gene>